<evidence type="ECO:0000313" key="4">
    <source>
        <dbReference type="Proteomes" id="UP001328107"/>
    </source>
</evidence>
<dbReference type="AlphaFoldDB" id="A0AAN4Z0I2"/>
<organism evidence="3 4">
    <name type="scientific">Pristionchus mayeri</name>
    <dbReference type="NCBI Taxonomy" id="1317129"/>
    <lineage>
        <taxon>Eukaryota</taxon>
        <taxon>Metazoa</taxon>
        <taxon>Ecdysozoa</taxon>
        <taxon>Nematoda</taxon>
        <taxon>Chromadorea</taxon>
        <taxon>Rhabditida</taxon>
        <taxon>Rhabditina</taxon>
        <taxon>Diplogasteromorpha</taxon>
        <taxon>Diplogasteroidea</taxon>
        <taxon>Neodiplogasteridae</taxon>
        <taxon>Pristionchus</taxon>
    </lineage>
</organism>
<feature type="non-terminal residue" evidence="3">
    <location>
        <position position="122"/>
    </location>
</feature>
<comment type="caution">
    <text evidence="3">The sequence shown here is derived from an EMBL/GenBank/DDBJ whole genome shotgun (WGS) entry which is preliminary data.</text>
</comment>
<dbReference type="EMBL" id="BTRK01000001">
    <property type="protein sequence ID" value="GMR31169.1"/>
    <property type="molecule type" value="Genomic_DNA"/>
</dbReference>
<feature type="transmembrane region" description="Helical" evidence="1">
    <location>
        <begin position="70"/>
        <end position="87"/>
    </location>
</feature>
<gene>
    <name evidence="2" type="ORF">PMAYCL1PPCAC_01362</name>
    <name evidence="3" type="ORF">PMAYCL1PPCAC_01364</name>
</gene>
<reference evidence="4" key="1">
    <citation type="submission" date="2022-10" db="EMBL/GenBank/DDBJ databases">
        <title>Genome assembly of Pristionchus species.</title>
        <authorList>
            <person name="Yoshida K."/>
            <person name="Sommer R.J."/>
        </authorList>
    </citation>
    <scope>NUCLEOTIDE SEQUENCE [LARGE SCALE GENOMIC DNA]</scope>
    <source>
        <strain evidence="2 4">RS5460</strain>
    </source>
</reference>
<reference evidence="3" key="2">
    <citation type="submission" date="2023-06" db="EMBL/GenBank/DDBJ databases">
        <title>Genome assembly of Pristionchus species.</title>
        <authorList>
            <person name="Yoshida K."/>
            <person name="Sommer R.J."/>
        </authorList>
    </citation>
    <scope>NUCLEOTIDE SEQUENCE</scope>
    <source>
        <strain evidence="3 4">RS5460</strain>
    </source>
</reference>
<sequence>FVRDRLRSEFGYAIASLGVMVAAAVAARGVPLLVAFSSDGTPSGMMSQIAATFLANKLKRIEYNNTVLEHFFWLLHWSVMGVVICAPGPAFFRFLTYASGIAVGFSTVAMTAPSPRFLNEAG</sequence>
<name>A0AAN4Z0I2_9BILA</name>
<keyword evidence="1" id="KW-0812">Transmembrane</keyword>
<feature type="transmembrane region" description="Helical" evidence="1">
    <location>
        <begin position="12"/>
        <end position="36"/>
    </location>
</feature>
<evidence type="ECO:0000313" key="2">
    <source>
        <dbReference type="EMBL" id="GMR31167.1"/>
    </source>
</evidence>
<evidence type="ECO:0000313" key="3">
    <source>
        <dbReference type="EMBL" id="GMR31169.1"/>
    </source>
</evidence>
<keyword evidence="1" id="KW-1133">Transmembrane helix</keyword>
<dbReference type="Proteomes" id="UP001328107">
    <property type="component" value="Unassembled WGS sequence"/>
</dbReference>
<keyword evidence="1" id="KW-0472">Membrane</keyword>
<keyword evidence="4" id="KW-1185">Reference proteome</keyword>
<accession>A0AAN4Z0I2</accession>
<feature type="non-terminal residue" evidence="3">
    <location>
        <position position="1"/>
    </location>
</feature>
<evidence type="ECO:0000256" key="1">
    <source>
        <dbReference type="SAM" id="Phobius"/>
    </source>
</evidence>
<protein>
    <submittedName>
        <fullName evidence="3">Uncharacterized protein</fullName>
    </submittedName>
</protein>
<proteinExistence type="predicted"/>
<dbReference type="EMBL" id="BTRK01000001">
    <property type="protein sequence ID" value="GMR31167.1"/>
    <property type="molecule type" value="Genomic_DNA"/>
</dbReference>